<evidence type="ECO:0000313" key="8">
    <source>
        <dbReference type="Proteomes" id="UP000004508"/>
    </source>
</evidence>
<evidence type="ECO:0000256" key="2">
    <source>
        <dbReference type="ARBA" id="ARBA00022692"/>
    </source>
</evidence>
<evidence type="ECO:0000256" key="1">
    <source>
        <dbReference type="ARBA" id="ARBA00004651"/>
    </source>
</evidence>
<dbReference type="InterPro" id="IPR020846">
    <property type="entry name" value="MFS_dom"/>
</dbReference>
<dbReference type="STRING" id="485913.Krac_8954"/>
<dbReference type="PANTHER" id="PTHR23530:SF1">
    <property type="entry name" value="PERMEASE, MAJOR FACILITATOR SUPERFAMILY-RELATED"/>
    <property type="match status" value="1"/>
</dbReference>
<evidence type="ECO:0000256" key="3">
    <source>
        <dbReference type="ARBA" id="ARBA00022989"/>
    </source>
</evidence>
<keyword evidence="4 5" id="KW-0472">Membrane</keyword>
<name>D6TQ26_KTERA</name>
<dbReference type="Proteomes" id="UP000004508">
    <property type="component" value="Unassembled WGS sequence"/>
</dbReference>
<keyword evidence="8" id="KW-1185">Reference proteome</keyword>
<evidence type="ECO:0000256" key="4">
    <source>
        <dbReference type="ARBA" id="ARBA00023136"/>
    </source>
</evidence>
<dbReference type="EMBL" id="ADVG01000002">
    <property type="protein sequence ID" value="EFH87611.1"/>
    <property type="molecule type" value="Genomic_DNA"/>
</dbReference>
<dbReference type="Pfam" id="PF07690">
    <property type="entry name" value="MFS_1"/>
    <property type="match status" value="1"/>
</dbReference>
<feature type="domain" description="Major facilitator superfamily (MFS) profile" evidence="6">
    <location>
        <begin position="1"/>
        <end position="406"/>
    </location>
</feature>
<feature type="transmembrane region" description="Helical" evidence="5">
    <location>
        <begin position="253"/>
        <end position="281"/>
    </location>
</feature>
<dbReference type="FunCoup" id="D6TQ26">
    <property type="interactions" value="19"/>
</dbReference>
<comment type="subcellular location">
    <subcellularLocation>
        <location evidence="1">Cell membrane</location>
        <topology evidence="1">Multi-pass membrane protein</topology>
    </subcellularLocation>
</comment>
<dbReference type="SUPFAM" id="SSF103473">
    <property type="entry name" value="MFS general substrate transporter"/>
    <property type="match status" value="1"/>
</dbReference>
<dbReference type="InterPro" id="IPR053160">
    <property type="entry name" value="MFS_DHA3_Transporter"/>
</dbReference>
<dbReference type="CDD" id="cd06174">
    <property type="entry name" value="MFS"/>
    <property type="match status" value="1"/>
</dbReference>
<dbReference type="AlphaFoldDB" id="D6TQ26"/>
<feature type="transmembrane region" description="Helical" evidence="5">
    <location>
        <begin position="382"/>
        <end position="401"/>
    </location>
</feature>
<dbReference type="RefSeq" id="WP_007912921.1">
    <property type="nucleotide sequence ID" value="NZ_ADVG01000002.1"/>
</dbReference>
<dbReference type="Gene3D" id="1.20.1250.20">
    <property type="entry name" value="MFS general substrate transporter like domains"/>
    <property type="match status" value="1"/>
</dbReference>
<dbReference type="InterPro" id="IPR011701">
    <property type="entry name" value="MFS"/>
</dbReference>
<feature type="transmembrane region" description="Helical" evidence="5">
    <location>
        <begin position="79"/>
        <end position="103"/>
    </location>
</feature>
<feature type="transmembrane region" description="Helical" evidence="5">
    <location>
        <begin position="166"/>
        <end position="184"/>
    </location>
</feature>
<keyword evidence="3 5" id="KW-1133">Transmembrane helix</keyword>
<accession>D6TQ26</accession>
<sequence length="428" mass="46597">MYSMSRKLNAYTVYLLMVGIDSLARSIMFTLNLIYQAEVVHLNPLQLVLVGTTLETACFLAQIPTGVIADVYSRRLSVVIGYILTGVGFLLEGLVPTFAAVLLGNILWGIGATCIDGAQEAWVVDEVGEEHAGRIFTRGSQIGQIMGLIGIPISVALGSLRLNVPVVTGALLITLLGLVLPFIMREDGFTPTPREERNSWQSMGRQLTDARHMVSLKPMLVSIFGATLFMGLSSEGFDRLNQVHFLQDFTFPILWGLTPVIWFGIISAVSSLLGIATTELVNRRLNLNHAPSLLRALTIINALLLISMLSFALAGNFYLALIAVWGVGVMRTASRPLYNTWVTQNSDSRVRATIFSATGMIDAIGQIGGGPAVGYIGERVSIRAALTAASLLLSPILFFFLRSFRLLQRNEDSSMKSSSVDTIVELER</sequence>
<protein>
    <submittedName>
        <fullName evidence="7">Major facilitator superfamily MFS_1</fullName>
    </submittedName>
</protein>
<evidence type="ECO:0000313" key="7">
    <source>
        <dbReference type="EMBL" id="EFH87611.1"/>
    </source>
</evidence>
<dbReference type="InParanoid" id="D6TQ26"/>
<dbReference type="PROSITE" id="PS50850">
    <property type="entry name" value="MFS"/>
    <property type="match status" value="1"/>
</dbReference>
<proteinExistence type="predicted"/>
<gene>
    <name evidence="7" type="ORF">Krac_8954</name>
</gene>
<reference evidence="7 8" key="1">
    <citation type="journal article" date="2011" name="Stand. Genomic Sci.">
        <title>Non-contiguous finished genome sequence and contextual data of the filamentous soil bacterium Ktedonobacter racemifer type strain (SOSP1-21).</title>
        <authorList>
            <person name="Chang Y.J."/>
            <person name="Land M."/>
            <person name="Hauser L."/>
            <person name="Chertkov O."/>
            <person name="Del Rio T.G."/>
            <person name="Nolan M."/>
            <person name="Copeland A."/>
            <person name="Tice H."/>
            <person name="Cheng J.F."/>
            <person name="Lucas S."/>
            <person name="Han C."/>
            <person name="Goodwin L."/>
            <person name="Pitluck S."/>
            <person name="Ivanova N."/>
            <person name="Ovchinikova G."/>
            <person name="Pati A."/>
            <person name="Chen A."/>
            <person name="Palaniappan K."/>
            <person name="Mavromatis K."/>
            <person name="Liolios K."/>
            <person name="Brettin T."/>
            <person name="Fiebig A."/>
            <person name="Rohde M."/>
            <person name="Abt B."/>
            <person name="Goker M."/>
            <person name="Detter J.C."/>
            <person name="Woyke T."/>
            <person name="Bristow J."/>
            <person name="Eisen J.A."/>
            <person name="Markowitz V."/>
            <person name="Hugenholtz P."/>
            <person name="Kyrpides N.C."/>
            <person name="Klenk H.P."/>
            <person name="Lapidus A."/>
        </authorList>
    </citation>
    <scope>NUCLEOTIDE SEQUENCE [LARGE SCALE GENOMIC DNA]</scope>
    <source>
        <strain evidence="8">DSM 44963</strain>
    </source>
</reference>
<dbReference type="OrthoDB" id="9816124at2"/>
<organism evidence="7 8">
    <name type="scientific">Ktedonobacter racemifer DSM 44963</name>
    <dbReference type="NCBI Taxonomy" id="485913"/>
    <lineage>
        <taxon>Bacteria</taxon>
        <taxon>Bacillati</taxon>
        <taxon>Chloroflexota</taxon>
        <taxon>Ktedonobacteria</taxon>
        <taxon>Ktedonobacterales</taxon>
        <taxon>Ktedonobacteraceae</taxon>
        <taxon>Ktedonobacter</taxon>
    </lineage>
</organism>
<feature type="transmembrane region" description="Helical" evidence="5">
    <location>
        <begin position="214"/>
        <end position="233"/>
    </location>
</feature>
<keyword evidence="2 5" id="KW-0812">Transmembrane</keyword>
<evidence type="ECO:0000259" key="6">
    <source>
        <dbReference type="PROSITE" id="PS50850"/>
    </source>
</evidence>
<dbReference type="InterPro" id="IPR036259">
    <property type="entry name" value="MFS_trans_sf"/>
</dbReference>
<dbReference type="eggNOG" id="COG0477">
    <property type="taxonomic scope" value="Bacteria"/>
</dbReference>
<evidence type="ECO:0000256" key="5">
    <source>
        <dbReference type="SAM" id="Phobius"/>
    </source>
</evidence>
<dbReference type="PANTHER" id="PTHR23530">
    <property type="entry name" value="TRANSPORT PROTEIN-RELATED"/>
    <property type="match status" value="1"/>
</dbReference>
<feature type="transmembrane region" description="Helical" evidence="5">
    <location>
        <begin position="12"/>
        <end position="35"/>
    </location>
</feature>
<dbReference type="GO" id="GO:0005886">
    <property type="term" value="C:plasma membrane"/>
    <property type="evidence" value="ECO:0007669"/>
    <property type="project" value="UniProtKB-SubCell"/>
</dbReference>
<dbReference type="GO" id="GO:0022857">
    <property type="term" value="F:transmembrane transporter activity"/>
    <property type="evidence" value="ECO:0007669"/>
    <property type="project" value="InterPro"/>
</dbReference>
<comment type="caution">
    <text evidence="7">The sequence shown here is derived from an EMBL/GenBank/DDBJ whole genome shotgun (WGS) entry which is preliminary data.</text>
</comment>